<feature type="domain" description="Purple acid phosphatase N-terminal" evidence="6">
    <location>
        <begin position="40"/>
        <end position="133"/>
    </location>
</feature>
<evidence type="ECO:0000259" key="4">
    <source>
        <dbReference type="Pfam" id="PF00149"/>
    </source>
</evidence>
<evidence type="ECO:0000313" key="7">
    <source>
        <dbReference type="Proteomes" id="UP000025227"/>
    </source>
</evidence>
<evidence type="ECO:0000259" key="5">
    <source>
        <dbReference type="Pfam" id="PF14008"/>
    </source>
</evidence>
<keyword evidence="3" id="KW-0378">Hydrolase</keyword>
<dbReference type="SUPFAM" id="SSF49363">
    <property type="entry name" value="Purple acid phosphatase, N-terminal domain"/>
    <property type="match status" value="1"/>
</dbReference>
<dbReference type="PANTHER" id="PTHR45867">
    <property type="entry name" value="PURPLE ACID PHOSPHATASE"/>
    <property type="match status" value="1"/>
</dbReference>
<dbReference type="AlphaFoldDB" id="A0A7I5EC25"/>
<keyword evidence="2" id="KW-0325">Glycoprotein</keyword>
<organism evidence="7 8">
    <name type="scientific">Haemonchus contortus</name>
    <name type="common">Barber pole worm</name>
    <dbReference type="NCBI Taxonomy" id="6289"/>
    <lineage>
        <taxon>Eukaryota</taxon>
        <taxon>Metazoa</taxon>
        <taxon>Ecdysozoa</taxon>
        <taxon>Nematoda</taxon>
        <taxon>Chromadorea</taxon>
        <taxon>Rhabditida</taxon>
        <taxon>Rhabditina</taxon>
        <taxon>Rhabditomorpha</taxon>
        <taxon>Strongyloidea</taxon>
        <taxon>Trichostrongylidae</taxon>
        <taxon>Haemonchus</taxon>
    </lineage>
</organism>
<dbReference type="GO" id="GO:0046872">
    <property type="term" value="F:metal ion binding"/>
    <property type="evidence" value="ECO:0007669"/>
    <property type="project" value="InterPro"/>
</dbReference>
<dbReference type="Pfam" id="PF16656">
    <property type="entry name" value="Pur_ac_phosph_N"/>
    <property type="match status" value="1"/>
</dbReference>
<feature type="domain" description="Purple acid phosphatase C-terminal" evidence="5">
    <location>
        <begin position="371"/>
        <end position="431"/>
    </location>
</feature>
<evidence type="ECO:0000259" key="6">
    <source>
        <dbReference type="Pfam" id="PF16656"/>
    </source>
</evidence>
<dbReference type="InterPro" id="IPR041792">
    <property type="entry name" value="MPP_PAP"/>
</dbReference>
<dbReference type="InterPro" id="IPR003961">
    <property type="entry name" value="FN3_dom"/>
</dbReference>
<dbReference type="CDD" id="cd00063">
    <property type="entry name" value="FN3"/>
    <property type="match status" value="1"/>
</dbReference>
<comment type="similarity">
    <text evidence="3">Belongs to the metallophosphoesterase superfamily. Purple acid phosphatase family.</text>
</comment>
<evidence type="ECO:0000256" key="2">
    <source>
        <dbReference type="ARBA" id="ARBA00023180"/>
    </source>
</evidence>
<dbReference type="InterPro" id="IPR025733">
    <property type="entry name" value="PAPs_C"/>
</dbReference>
<dbReference type="SUPFAM" id="SSF56300">
    <property type="entry name" value="Metallo-dependent phosphatases"/>
    <property type="match status" value="1"/>
</dbReference>
<evidence type="ECO:0000256" key="3">
    <source>
        <dbReference type="RuleBase" id="RU361203"/>
    </source>
</evidence>
<dbReference type="CDD" id="cd00839">
    <property type="entry name" value="MPP_PAPs"/>
    <property type="match status" value="1"/>
</dbReference>
<dbReference type="WBParaSite" id="HCON_00136570-00001">
    <property type="protein sequence ID" value="HCON_00136570-00001"/>
    <property type="gene ID" value="HCON_00136570"/>
</dbReference>
<dbReference type="InterPro" id="IPR015914">
    <property type="entry name" value="PAPs_N"/>
</dbReference>
<evidence type="ECO:0000313" key="8">
    <source>
        <dbReference type="WBParaSite" id="HCON_00136570-00001"/>
    </source>
</evidence>
<dbReference type="InterPro" id="IPR004843">
    <property type="entry name" value="Calcineurin-like_PHP"/>
</dbReference>
<dbReference type="Gene3D" id="2.60.40.380">
    <property type="entry name" value="Purple acid phosphatase-like, N-terminal"/>
    <property type="match status" value="1"/>
</dbReference>
<dbReference type="InterPro" id="IPR029052">
    <property type="entry name" value="Metallo-depent_PP-like"/>
</dbReference>
<feature type="domain" description="Calcineurin-like phosphoesterase" evidence="4">
    <location>
        <begin position="145"/>
        <end position="347"/>
    </location>
</feature>
<dbReference type="Gene3D" id="3.60.21.10">
    <property type="match status" value="1"/>
</dbReference>
<dbReference type="OrthoDB" id="45007at2759"/>
<evidence type="ECO:0000256" key="1">
    <source>
        <dbReference type="ARBA" id="ARBA00022729"/>
    </source>
</evidence>
<dbReference type="Pfam" id="PF14008">
    <property type="entry name" value="Metallophos_C"/>
    <property type="match status" value="1"/>
</dbReference>
<dbReference type="InterPro" id="IPR008963">
    <property type="entry name" value="Purple_acid_Pase-like_N"/>
</dbReference>
<reference evidence="8" key="1">
    <citation type="submission" date="2020-12" db="UniProtKB">
        <authorList>
            <consortium name="WormBaseParasite"/>
        </authorList>
    </citation>
    <scope>IDENTIFICATION</scope>
    <source>
        <strain evidence="8">MHco3</strain>
    </source>
</reference>
<dbReference type="GO" id="GO:0003993">
    <property type="term" value="F:acid phosphatase activity"/>
    <property type="evidence" value="ECO:0007669"/>
    <property type="project" value="UniProtKB-EC"/>
</dbReference>
<protein>
    <recommendedName>
        <fullName evidence="3">Purple acid phosphatase</fullName>
        <ecNumber evidence="3">3.1.3.2</ecNumber>
    </recommendedName>
</protein>
<dbReference type="Proteomes" id="UP000025227">
    <property type="component" value="Unplaced"/>
</dbReference>
<comment type="catalytic activity">
    <reaction evidence="3">
        <text>a phosphate monoester + H2O = an alcohol + phosphate</text>
        <dbReference type="Rhea" id="RHEA:15017"/>
        <dbReference type="ChEBI" id="CHEBI:15377"/>
        <dbReference type="ChEBI" id="CHEBI:30879"/>
        <dbReference type="ChEBI" id="CHEBI:43474"/>
        <dbReference type="ChEBI" id="CHEBI:67140"/>
        <dbReference type="EC" id="3.1.3.2"/>
    </reaction>
</comment>
<dbReference type="EC" id="3.1.3.2" evidence="3"/>
<sequence length="481" mass="55605">MLLWVFTIFLSVTARQYLPINRIPKWKTIDPNYGPDYGQPEQIHLSMGASPTEMVVTWLTFDDTEKSLVHYGLITDKKLGQVAEGLCSLFVDTPKTPKKRYIHRVTLSGLVPGKTYQYRVGSEHGWSALYKFTALTPRQDGGYEIAVFGDLGNQNARSLAKLQQMAQDGDIDMVMHVGDFAYNLDTDDGRVGDEFLRQIETVAAYVPYMTTVGNHEAAYNFSHYVNRFTMPNSEHNHFYSFDLGKAHFVIFSTEFYFSTEYGWNQIQNQWNWLISDLTAANKNRANVPWILTFGHRPMYCSDFDGDDCTKYESIIRTGLPRTHAYGLEKLFYEYGVDVEIWAHEHTYERMWPVYNRTVYNGTASPYKNPHAPVHIVSGSAGCRENTDTFITHPGPWSAVRSTDYGFGILRVRNATHIHFRQVAAAKDEIQDDFWIEKHPKHSYKHIHRRKQLKATYVPMSYCHRQDECYEINPEANFLELD</sequence>
<keyword evidence="7" id="KW-1185">Reference proteome</keyword>
<proteinExistence type="inferred from homology"/>
<dbReference type="OMA" id="SSMWITW"/>
<dbReference type="Pfam" id="PF00149">
    <property type="entry name" value="Metallophos"/>
    <property type="match status" value="1"/>
</dbReference>
<dbReference type="PANTHER" id="PTHR45867:SF3">
    <property type="entry name" value="ACID PHOSPHATASE TYPE 7"/>
    <property type="match status" value="1"/>
</dbReference>
<name>A0A7I5EC25_HAECO</name>
<keyword evidence="1" id="KW-0732">Signal</keyword>
<accession>A0A7I5EC25</accession>